<protein>
    <submittedName>
        <fullName evidence="1">Uncharacterized protein</fullName>
    </submittedName>
</protein>
<comment type="caution">
    <text evidence="1">The sequence shown here is derived from an EMBL/GenBank/DDBJ whole genome shotgun (WGS) entry which is preliminary data.</text>
</comment>
<sequence length="119" mass="13772">MRCSLVFVRQLSLHNDSQMFPGGASMSLIDRDSHKYIPVLMKQIDYYYLEHSQKCFSIVCILTLCARLTEICIVEKEIKKYFGDFIPLRFHAPYQDVAVTYFIDAPLSSKLGAKVRPQM</sequence>
<evidence type="ECO:0000313" key="2">
    <source>
        <dbReference type="Proteomes" id="UP001642483"/>
    </source>
</evidence>
<evidence type="ECO:0000313" key="1">
    <source>
        <dbReference type="EMBL" id="CAK8682518.1"/>
    </source>
</evidence>
<gene>
    <name evidence="1" type="ORF">CVLEPA_LOCUS13175</name>
</gene>
<name>A0ABP0FV42_CLALP</name>
<keyword evidence="2" id="KW-1185">Reference proteome</keyword>
<accession>A0ABP0FV42</accession>
<proteinExistence type="predicted"/>
<dbReference type="EMBL" id="CAWYQH010000090">
    <property type="protein sequence ID" value="CAK8682518.1"/>
    <property type="molecule type" value="Genomic_DNA"/>
</dbReference>
<dbReference type="Proteomes" id="UP001642483">
    <property type="component" value="Unassembled WGS sequence"/>
</dbReference>
<reference evidence="1 2" key="1">
    <citation type="submission" date="2024-02" db="EMBL/GenBank/DDBJ databases">
        <authorList>
            <person name="Daric V."/>
            <person name="Darras S."/>
        </authorList>
    </citation>
    <scope>NUCLEOTIDE SEQUENCE [LARGE SCALE GENOMIC DNA]</scope>
</reference>
<organism evidence="1 2">
    <name type="scientific">Clavelina lepadiformis</name>
    <name type="common">Light-bulb sea squirt</name>
    <name type="synonym">Ascidia lepadiformis</name>
    <dbReference type="NCBI Taxonomy" id="159417"/>
    <lineage>
        <taxon>Eukaryota</taxon>
        <taxon>Metazoa</taxon>
        <taxon>Chordata</taxon>
        <taxon>Tunicata</taxon>
        <taxon>Ascidiacea</taxon>
        <taxon>Aplousobranchia</taxon>
        <taxon>Clavelinidae</taxon>
        <taxon>Clavelina</taxon>
    </lineage>
</organism>